<dbReference type="Pfam" id="PF22544">
    <property type="entry name" value="HYDIN_VesB_CFA65-like_Ig"/>
    <property type="match status" value="1"/>
</dbReference>
<dbReference type="Pfam" id="PF03160">
    <property type="entry name" value="Calx-beta"/>
    <property type="match status" value="2"/>
</dbReference>
<reference evidence="12 13" key="1">
    <citation type="submission" date="2019-02" db="EMBL/GenBank/DDBJ databases">
        <title>Deep-cultivation of Planctomycetes and their phenomic and genomic characterization uncovers novel biology.</title>
        <authorList>
            <person name="Wiegand S."/>
            <person name="Jogler M."/>
            <person name="Boedeker C."/>
            <person name="Pinto D."/>
            <person name="Vollmers J."/>
            <person name="Rivas-Marin E."/>
            <person name="Kohn T."/>
            <person name="Peeters S.H."/>
            <person name="Heuer A."/>
            <person name="Rast P."/>
            <person name="Oberbeckmann S."/>
            <person name="Bunk B."/>
            <person name="Jeske O."/>
            <person name="Meyerdierks A."/>
            <person name="Storesund J.E."/>
            <person name="Kallscheuer N."/>
            <person name="Luecker S."/>
            <person name="Lage O.M."/>
            <person name="Pohl T."/>
            <person name="Merkel B.J."/>
            <person name="Hornburger P."/>
            <person name="Mueller R.-W."/>
            <person name="Bruemmer F."/>
            <person name="Labrenz M."/>
            <person name="Spormann A.M."/>
            <person name="Op Den Camp H."/>
            <person name="Overmann J."/>
            <person name="Amann R."/>
            <person name="Jetten M.S.M."/>
            <person name="Mascher T."/>
            <person name="Medema M.H."/>
            <person name="Devos D.P."/>
            <person name="Kaster A.-K."/>
            <person name="Ovreas L."/>
            <person name="Rohde M."/>
            <person name="Galperin M.Y."/>
            <person name="Jogler C."/>
        </authorList>
    </citation>
    <scope>NUCLEOTIDE SEQUENCE [LARGE SCALE GENOMIC DNA]</scope>
    <source>
        <strain evidence="12 13">Pla52n</strain>
    </source>
</reference>
<dbReference type="GO" id="GO:0000272">
    <property type="term" value="P:polysaccharide catabolic process"/>
    <property type="evidence" value="ECO:0007669"/>
    <property type="project" value="InterPro"/>
</dbReference>
<evidence type="ECO:0000256" key="10">
    <source>
        <dbReference type="ARBA" id="ARBA00023273"/>
    </source>
</evidence>
<dbReference type="Proteomes" id="UP000320176">
    <property type="component" value="Unassembled WGS sequence"/>
</dbReference>
<evidence type="ECO:0000256" key="8">
    <source>
        <dbReference type="ARBA" id="ARBA00022837"/>
    </source>
</evidence>
<evidence type="ECO:0000256" key="3">
    <source>
        <dbReference type="ARBA" id="ARBA00004613"/>
    </source>
</evidence>
<name>A0A5C5ZWT6_9BACT</name>
<keyword evidence="10" id="KW-0966">Cell projection</keyword>
<dbReference type="InterPro" id="IPR028994">
    <property type="entry name" value="Integrin_alpha_N"/>
</dbReference>
<gene>
    <name evidence="12" type="ORF">Pla52n_65760</name>
</gene>
<evidence type="ECO:0000313" key="12">
    <source>
        <dbReference type="EMBL" id="TWT91585.1"/>
    </source>
</evidence>
<dbReference type="InterPro" id="IPR013783">
    <property type="entry name" value="Ig-like_fold"/>
</dbReference>
<dbReference type="InterPro" id="IPR038081">
    <property type="entry name" value="CalX-like_sf"/>
</dbReference>
<keyword evidence="6" id="KW-0732">Signal</keyword>
<proteinExistence type="predicted"/>
<dbReference type="InterPro" id="IPR053879">
    <property type="entry name" value="HYDIN_VesB_CFA65-like_Ig"/>
</dbReference>
<dbReference type="RefSeq" id="WP_146523465.1">
    <property type="nucleotide sequence ID" value="NZ_CP151726.1"/>
</dbReference>
<dbReference type="InterPro" id="IPR013517">
    <property type="entry name" value="FG-GAP"/>
</dbReference>
<dbReference type="CDD" id="cd14256">
    <property type="entry name" value="Dockerin_I"/>
    <property type="match status" value="1"/>
</dbReference>
<keyword evidence="4" id="KW-0963">Cytoplasm</keyword>
<keyword evidence="5" id="KW-0964">Secreted</keyword>
<dbReference type="PROSITE" id="PS51766">
    <property type="entry name" value="DOCKERIN"/>
    <property type="match status" value="1"/>
</dbReference>
<comment type="caution">
    <text evidence="12">The sequence shown here is derived from an EMBL/GenBank/DDBJ whole genome shotgun (WGS) entry which is preliminary data.</text>
</comment>
<dbReference type="Gene3D" id="2.60.40.680">
    <property type="match status" value="2"/>
</dbReference>
<dbReference type="SUPFAM" id="SSF69318">
    <property type="entry name" value="Integrin alpha N-terminal domain"/>
    <property type="match status" value="2"/>
</dbReference>
<evidence type="ECO:0000256" key="7">
    <source>
        <dbReference type="ARBA" id="ARBA00022737"/>
    </source>
</evidence>
<dbReference type="OrthoDB" id="218726at2"/>
<dbReference type="InterPro" id="IPR002105">
    <property type="entry name" value="Dockerin_1_rpt"/>
</dbReference>
<keyword evidence="13" id="KW-1185">Reference proteome</keyword>
<dbReference type="GO" id="GO:0004553">
    <property type="term" value="F:hydrolase activity, hydrolyzing O-glycosyl compounds"/>
    <property type="evidence" value="ECO:0007669"/>
    <property type="project" value="InterPro"/>
</dbReference>
<evidence type="ECO:0000256" key="4">
    <source>
        <dbReference type="ARBA" id="ARBA00022490"/>
    </source>
</evidence>
<dbReference type="InterPro" id="IPR016134">
    <property type="entry name" value="Dockerin_dom"/>
</dbReference>
<comment type="subcellular location">
    <subcellularLocation>
        <location evidence="1">Cell projection</location>
        <location evidence="1">Cilium</location>
    </subcellularLocation>
    <subcellularLocation>
        <location evidence="2">Cytoplasm</location>
    </subcellularLocation>
    <subcellularLocation>
        <location evidence="3">Secreted</location>
    </subcellularLocation>
</comment>
<keyword evidence="8" id="KW-0106">Calcium</keyword>
<dbReference type="GO" id="GO:0016020">
    <property type="term" value="C:membrane"/>
    <property type="evidence" value="ECO:0007669"/>
    <property type="project" value="InterPro"/>
</dbReference>
<dbReference type="SUPFAM" id="SSF63446">
    <property type="entry name" value="Type I dockerin domain"/>
    <property type="match status" value="1"/>
</dbReference>
<dbReference type="Gene3D" id="2.60.40.2030">
    <property type="match status" value="2"/>
</dbReference>
<dbReference type="Pfam" id="PF13517">
    <property type="entry name" value="FG-GAP_3"/>
    <property type="match status" value="2"/>
</dbReference>
<dbReference type="InterPro" id="IPR003644">
    <property type="entry name" value="Calx_beta"/>
</dbReference>
<evidence type="ECO:0000256" key="6">
    <source>
        <dbReference type="ARBA" id="ARBA00022729"/>
    </source>
</evidence>
<dbReference type="InterPro" id="IPR033764">
    <property type="entry name" value="Sdr_B"/>
</dbReference>
<dbReference type="Gene3D" id="1.10.1330.10">
    <property type="entry name" value="Dockerin domain"/>
    <property type="match status" value="2"/>
</dbReference>
<protein>
    <submittedName>
        <fullName evidence="12">FG-GAP repeat protein</fullName>
    </submittedName>
</protein>
<dbReference type="InterPro" id="IPR036439">
    <property type="entry name" value="Dockerin_dom_sf"/>
</dbReference>
<dbReference type="PANTHER" id="PTHR44103:SF1">
    <property type="entry name" value="PROPROTEIN CONVERTASE P"/>
    <property type="match status" value="1"/>
</dbReference>
<organism evidence="12 13">
    <name type="scientific">Stieleria varia</name>
    <dbReference type="NCBI Taxonomy" id="2528005"/>
    <lineage>
        <taxon>Bacteria</taxon>
        <taxon>Pseudomonadati</taxon>
        <taxon>Planctomycetota</taxon>
        <taxon>Planctomycetia</taxon>
        <taxon>Pirellulales</taxon>
        <taxon>Pirellulaceae</taxon>
        <taxon>Stieleria</taxon>
    </lineage>
</organism>
<evidence type="ECO:0000256" key="9">
    <source>
        <dbReference type="ARBA" id="ARBA00023069"/>
    </source>
</evidence>
<dbReference type="SUPFAM" id="SSF141072">
    <property type="entry name" value="CalX-like"/>
    <property type="match status" value="2"/>
</dbReference>
<dbReference type="GO" id="GO:0007154">
    <property type="term" value="P:cell communication"/>
    <property type="evidence" value="ECO:0007669"/>
    <property type="project" value="InterPro"/>
</dbReference>
<dbReference type="SMART" id="SM00237">
    <property type="entry name" value="Calx_beta"/>
    <property type="match status" value="1"/>
</dbReference>
<dbReference type="Gene3D" id="2.60.40.10">
    <property type="entry name" value="Immunoglobulins"/>
    <property type="match status" value="3"/>
</dbReference>
<evidence type="ECO:0000256" key="1">
    <source>
        <dbReference type="ARBA" id="ARBA00004138"/>
    </source>
</evidence>
<dbReference type="Gene3D" id="2.60.120.380">
    <property type="match status" value="1"/>
</dbReference>
<keyword evidence="7" id="KW-0677">Repeat</keyword>
<dbReference type="InterPro" id="IPR008965">
    <property type="entry name" value="CBM2/CBM3_carb-bd_dom_sf"/>
</dbReference>
<dbReference type="GO" id="GO:0030246">
    <property type="term" value="F:carbohydrate binding"/>
    <property type="evidence" value="ECO:0007669"/>
    <property type="project" value="InterPro"/>
</dbReference>
<dbReference type="SUPFAM" id="SSF49384">
    <property type="entry name" value="Carbohydrate-binding domain"/>
    <property type="match status" value="2"/>
</dbReference>
<sequence length="2120" mass="220255">MKNRHRQSRRLTIQGLERRQLLAASIFNEVEPNNNLNSAQPLGEAGEISLQGQSSVTYDRRSNTRSQDIDYFRFSLLEAQSVNFAMDAPFDGSERSLFGVSTSIFDAGSNQLIASFVTDRDQSSSDLDVASLASGSYVVEVALVNQTSSLFNFSSSFNYTLGIVGANSGPGTGQNNSISGITFNDANGNATRDANELGIANARMYLDSNGNGTLDASETSVLTDADGKFTFSSLADGTYTVRQVIANRQVQTLPASGFHSVSVAAGQAAANVLFGFQVRPGSTDPEDLFGQSDVLATGIPGARSIATGDFDGDGKNEVVVGGSDLYFIDTNGSVSLLGDGGSVANEIVTADIDQDGDLDLAVAFGSFVYWYENNGNAAFAEHRLDFGQNAYGIAVGDIDHDGDMDIAYAAQDSTFPRLYWIENTSTGSDTEFSGRKVIQGLTEGADPYDVEIADLDGDRKNEVILAIEKIDSNIVNISRYTYQGPGSFQRQNISSASTPARIEVANLQGNGSLDIVSSSAFAFGSAPAVYHWKNDGSGNFQKESASTSEKRSWGVATSDIDSDGDIDLAFGEFGSAGAIHWLENDGTGEFQQHTLPGTFRDIRDLAISDVTGDGKADILATLRDEGTVIVFVSQDGSAGAPEVTVRGNGANIVDGDSTPMLGDHTDFGSTPQGGSGVSRTYTVANDGNVVLNTSNLTLPTGFELIEGLDAEIGPGQSDTFTVQLNSSVVGIKSGTIRFETNDADENPFDFTVSGVVNSVGGPEIDVERSGVGNVTTHSFGNVTVGESVSQSFRVVNRGATALVVSQAFGLNGPFTIMPSNGGSSADDWSIAAGQSREFAVSFTPAIATSYSQTLTLTSNDADEASYQIGFSGAGVSVSTSAQGRLFIPDGLSGSAGSTQAVPVRFLVTDPNGVTVSGLDLAIEYDSTRFSVGNVRSGNALAGFALVANTETDGLIRVTMSADDGPRFAQSQEIALLEFDLTVKEDTDDGTFSINLLQTFDGGYTQVSDNGLIELDLSPLPSNASTDPVDGRFTVTNGFAVSGTTTTPTGFVVSFSSPVDMTTINLYDSRSGTLGAADVMLTGEATGEVRGTLVSSPDQKQLTFIATGGPLPADNYTATLRGGNNGFIDTAGRQLDGDANGTEGGNYVMGFQIGESSANEVVVGVPDFARGYGQEINLPGNSDPGFPVTISTGKNVTGVDFQLVFDPALLDISDFKTNIAGASAILNEVSPGVVRVTVSSASDFSTGAGPIELGRFMATVPTTAPYASKHVLRIDELNVEDSVPQPRPSRADSGVHIAAFVGDATGNGVYSSGDTTVLQRLIVGSGTGAVAYQAADPMILMDMNRGGTLTSGDATLVQRVIVGRTVSQVPALPDGLVRPEPNGPDPRLFIPRDLSVAANGTVTVPINLLVTEQNGISVSGMDFAVQYDESKFTLDTNSFRTGAMLGPGYSVVSNVETPGVIRVTLSKADGVELSFEALGTVFQFDLTAHSDAAPGESSINLLRNFEGTVTAIADNDVLDLVLDPAPSNADSDSVDGVISIISNDTQSPAVTSILRNAPTQETTSENTLSFLVQFSEDVTNVDAGDFQINGTTANATVTQDSASRYIVELTGGNLADLNGIVSLALAGSTDIVDTAGNPVKNDLPDFSQSFIVSNESLPTVNVTVSPASVAEDEAASLVFTFSQVGGSGSVTVNYAISGTASEGTDYTGTGTSVQVPANGSVNVIVNPTADASNEDDETVTLTITANEGVYNLGALNSATGTIQNDDQVIDPTSLAIAAVNASQREGDSGTTSLTFNVTRSGAIDGATTVSYTTSGLGSNPADASDFVGDSFPSGTVSFAAGETLKTITIPVSGDVIAEQNEQFAVSLSNASDNASIVTASAIGTIQDDDRPQMQTRILTPSSVASLHVIPGDSIPTAIIFQALETTTVTVMPIGSASATESIRILDENLQPIGEIFDGAFRATVMAGTLNAIVFEPQSMTRTFSVLSSAGIDALGGPGGTNVFQPTDTNGDGSTTALDALMVINGLSELRSAEGEQAPVANPLLDVNSDGNVSALDALLVINHLRDAGSVRRTEGETVASNAAPDESRQDLLDLALRDEDDWGDLGEQLELSLLAAEDQLF</sequence>
<evidence type="ECO:0000256" key="5">
    <source>
        <dbReference type="ARBA" id="ARBA00022525"/>
    </source>
</evidence>
<dbReference type="PANTHER" id="PTHR44103">
    <property type="entry name" value="PROPROTEIN CONVERTASE P"/>
    <property type="match status" value="1"/>
</dbReference>
<dbReference type="NCBIfam" id="NF012200">
    <property type="entry name" value="choice_anch_D"/>
    <property type="match status" value="2"/>
</dbReference>
<evidence type="ECO:0000313" key="13">
    <source>
        <dbReference type="Proteomes" id="UP000320176"/>
    </source>
</evidence>
<dbReference type="EMBL" id="SJPN01000015">
    <property type="protein sequence ID" value="TWT91585.1"/>
    <property type="molecule type" value="Genomic_DNA"/>
</dbReference>
<dbReference type="Pfam" id="PF17210">
    <property type="entry name" value="SdrD_B"/>
    <property type="match status" value="1"/>
</dbReference>
<evidence type="ECO:0000256" key="2">
    <source>
        <dbReference type="ARBA" id="ARBA00004496"/>
    </source>
</evidence>
<dbReference type="GO" id="GO:0005576">
    <property type="term" value="C:extracellular region"/>
    <property type="evidence" value="ECO:0007669"/>
    <property type="project" value="UniProtKB-SubCell"/>
</dbReference>
<evidence type="ECO:0000259" key="11">
    <source>
        <dbReference type="PROSITE" id="PS51766"/>
    </source>
</evidence>
<accession>A0A5C5ZWT6</accession>
<dbReference type="Pfam" id="PF00404">
    <property type="entry name" value="Dockerin_1"/>
    <property type="match status" value="1"/>
</dbReference>
<keyword evidence="9" id="KW-0969">Cilium</keyword>
<feature type="domain" description="Dockerin" evidence="11">
    <location>
        <begin position="1296"/>
        <end position="1370"/>
    </location>
</feature>
<dbReference type="GO" id="GO:0005737">
    <property type="term" value="C:cytoplasm"/>
    <property type="evidence" value="ECO:0007669"/>
    <property type="project" value="UniProtKB-SubCell"/>
</dbReference>